<feature type="region of interest" description="Disordered" evidence="7">
    <location>
        <begin position="68"/>
        <end position="101"/>
    </location>
</feature>
<comment type="pathway">
    <text evidence="2">Purine metabolism; urate degradation; (S)-allantoin from urate: step 3/3.</text>
</comment>
<proteinExistence type="predicted"/>
<evidence type="ECO:0000313" key="9">
    <source>
        <dbReference type="EMBL" id="MUN42367.1"/>
    </source>
</evidence>
<dbReference type="GO" id="GO:0006144">
    <property type="term" value="P:purine nucleobase metabolic process"/>
    <property type="evidence" value="ECO:0007669"/>
    <property type="project" value="UniProtKB-KW"/>
</dbReference>
<dbReference type="SUPFAM" id="SSF158694">
    <property type="entry name" value="UraD-Like"/>
    <property type="match status" value="1"/>
</dbReference>
<evidence type="ECO:0000259" key="8">
    <source>
        <dbReference type="Pfam" id="PF09349"/>
    </source>
</evidence>
<dbReference type="EMBL" id="WOFH01000020">
    <property type="protein sequence ID" value="MUN42367.1"/>
    <property type="molecule type" value="Genomic_DNA"/>
</dbReference>
<evidence type="ECO:0000256" key="7">
    <source>
        <dbReference type="SAM" id="MobiDB-lite"/>
    </source>
</evidence>
<evidence type="ECO:0000256" key="3">
    <source>
        <dbReference type="ARBA" id="ARBA00012257"/>
    </source>
</evidence>
<evidence type="ECO:0000313" key="10">
    <source>
        <dbReference type="Proteomes" id="UP000432015"/>
    </source>
</evidence>
<name>A0A7K1LD61_9ACTN</name>
<dbReference type="NCBIfam" id="NF010372">
    <property type="entry name" value="PRK13798.1"/>
    <property type="match status" value="1"/>
</dbReference>
<keyword evidence="5" id="KW-0210">Decarboxylase</keyword>
<keyword evidence="10" id="KW-1185">Reference proteome</keyword>
<gene>
    <name evidence="9" type="primary">uraD</name>
    <name evidence="9" type="ORF">GNZ18_38130</name>
</gene>
<keyword evidence="6 9" id="KW-0456">Lyase</keyword>
<evidence type="ECO:0000256" key="4">
    <source>
        <dbReference type="ARBA" id="ARBA00022631"/>
    </source>
</evidence>
<comment type="caution">
    <text evidence="9">The sequence shown here is derived from an EMBL/GenBank/DDBJ whole genome shotgun (WGS) entry which is preliminary data.</text>
</comment>
<sequence>MAGLEVLNSLPARAARAELLTCCASRRWADEVAAGRPYPGLPALRSASAVALAARDWAGIREALAAHPRLGDRPHHERPQGERPRGGDREAAWSRGEQSGADGAAAEVRAALAAGNRAYEERFGHVFLLCATGLGAAEMLAALRARLGNDTGTEQAVVRYELTRIVDLRLAKLLDVIGEANGRNA</sequence>
<feature type="compositionally biased region" description="Basic and acidic residues" evidence="7">
    <location>
        <begin position="69"/>
        <end position="92"/>
    </location>
</feature>
<evidence type="ECO:0000256" key="1">
    <source>
        <dbReference type="ARBA" id="ARBA00001163"/>
    </source>
</evidence>
<dbReference type="AlphaFoldDB" id="A0A7K1LD61"/>
<feature type="domain" description="Oxo-4-hydroxy-4-carboxy-5-ureidoimidazoline decarboxylase" evidence="8">
    <location>
        <begin position="8"/>
        <end position="171"/>
    </location>
</feature>
<dbReference type="GO" id="GO:0051997">
    <property type="term" value="F:2-oxo-4-hydroxy-4-carboxy-5-ureidoimidazoline decarboxylase activity"/>
    <property type="evidence" value="ECO:0007669"/>
    <property type="project" value="UniProtKB-EC"/>
</dbReference>
<dbReference type="Pfam" id="PF09349">
    <property type="entry name" value="OHCU_decarbox"/>
    <property type="match status" value="1"/>
</dbReference>
<dbReference type="Proteomes" id="UP000432015">
    <property type="component" value="Unassembled WGS sequence"/>
</dbReference>
<dbReference type="InterPro" id="IPR018020">
    <property type="entry name" value="OHCU_decarboxylase"/>
</dbReference>
<accession>A0A7K1LD61</accession>
<protein>
    <recommendedName>
        <fullName evidence="3">2-oxo-4-hydroxy-4-carboxy-5-ureidoimidazoline decarboxylase</fullName>
        <ecNumber evidence="3">4.1.1.97</ecNumber>
    </recommendedName>
</protein>
<dbReference type="InterPro" id="IPR017595">
    <property type="entry name" value="OHCU_decarboxylase-2"/>
</dbReference>
<dbReference type="InterPro" id="IPR036778">
    <property type="entry name" value="OHCU_decarboxylase_sf"/>
</dbReference>
<organism evidence="9 10">
    <name type="scientific">Actinomadura litoris</name>
    <dbReference type="NCBI Taxonomy" id="2678616"/>
    <lineage>
        <taxon>Bacteria</taxon>
        <taxon>Bacillati</taxon>
        <taxon>Actinomycetota</taxon>
        <taxon>Actinomycetes</taxon>
        <taxon>Streptosporangiales</taxon>
        <taxon>Thermomonosporaceae</taxon>
        <taxon>Actinomadura</taxon>
    </lineage>
</organism>
<dbReference type="Gene3D" id="1.10.3330.10">
    <property type="entry name" value="Oxo-4-hydroxy-4-carboxy-5-ureidoimidazoline decarboxylase"/>
    <property type="match status" value="1"/>
</dbReference>
<keyword evidence="4" id="KW-0659">Purine metabolism</keyword>
<dbReference type="NCBIfam" id="TIGR03180">
    <property type="entry name" value="UraD_2"/>
    <property type="match status" value="1"/>
</dbReference>
<dbReference type="GO" id="GO:0019628">
    <property type="term" value="P:urate catabolic process"/>
    <property type="evidence" value="ECO:0007669"/>
    <property type="project" value="TreeGrafter"/>
</dbReference>
<dbReference type="PANTHER" id="PTHR43466">
    <property type="entry name" value="2-OXO-4-HYDROXY-4-CARBOXY-5-UREIDOIMIDAZOLINE DECARBOXYLASE-RELATED"/>
    <property type="match status" value="1"/>
</dbReference>
<evidence type="ECO:0000256" key="5">
    <source>
        <dbReference type="ARBA" id="ARBA00022793"/>
    </source>
</evidence>
<evidence type="ECO:0000256" key="6">
    <source>
        <dbReference type="ARBA" id="ARBA00023239"/>
    </source>
</evidence>
<evidence type="ECO:0000256" key="2">
    <source>
        <dbReference type="ARBA" id="ARBA00004754"/>
    </source>
</evidence>
<dbReference type="PANTHER" id="PTHR43466:SF1">
    <property type="entry name" value="2-OXO-4-HYDROXY-4-CARBOXY-5-UREIDOIMIDAZOLINE DECARBOXYLASE-RELATED"/>
    <property type="match status" value="1"/>
</dbReference>
<comment type="catalytic activity">
    <reaction evidence="1">
        <text>5-hydroxy-2-oxo-4-ureido-2,5-dihydro-1H-imidazole-5-carboxylate + H(+) = (S)-allantoin + CO2</text>
        <dbReference type="Rhea" id="RHEA:26301"/>
        <dbReference type="ChEBI" id="CHEBI:15378"/>
        <dbReference type="ChEBI" id="CHEBI:15678"/>
        <dbReference type="ChEBI" id="CHEBI:16526"/>
        <dbReference type="ChEBI" id="CHEBI:58639"/>
        <dbReference type="EC" id="4.1.1.97"/>
    </reaction>
</comment>
<reference evidence="9 10" key="1">
    <citation type="submission" date="2019-11" db="EMBL/GenBank/DDBJ databases">
        <authorList>
            <person name="Cao P."/>
        </authorList>
    </citation>
    <scope>NUCLEOTIDE SEQUENCE [LARGE SCALE GENOMIC DNA]</scope>
    <source>
        <strain evidence="9 10">NEAU-AAG5</strain>
    </source>
</reference>
<dbReference type="EC" id="4.1.1.97" evidence="3"/>